<organism evidence="2 3">
    <name type="scientific">Chitinophaga pollutisoli</name>
    <dbReference type="NCBI Taxonomy" id="3133966"/>
    <lineage>
        <taxon>Bacteria</taxon>
        <taxon>Pseudomonadati</taxon>
        <taxon>Bacteroidota</taxon>
        <taxon>Chitinophagia</taxon>
        <taxon>Chitinophagales</taxon>
        <taxon>Chitinophagaceae</taxon>
        <taxon>Chitinophaga</taxon>
    </lineage>
</organism>
<feature type="chain" id="PRO_5046410185" evidence="1">
    <location>
        <begin position="19"/>
        <end position="258"/>
    </location>
</feature>
<sequence>MKIFLLLICSLLVFPAAAQTIGEWPLPAGFQRMLQASGSFGAWLRNVPLKKTTTVYLFNGDKKRNQSAQVAVLDITTGKKDLQQCADAVMRLYAEHLYANNKYGQIVFNATDGTPINYSDWRKGWRWKLRGNKLLKLQVTSPCDTRACFESYLETVFTYAGTISLKKQLQPVRNISDIRPGDVFIEGGSPGHAVIVMDVAVNIHGDKRFLLAQSYMPAQDIHLLKNPSSASAWYALPGSTLRTPEWTFGNGGALMRFK</sequence>
<evidence type="ECO:0000313" key="2">
    <source>
        <dbReference type="EMBL" id="WZN40056.1"/>
    </source>
</evidence>
<evidence type="ECO:0000313" key="3">
    <source>
        <dbReference type="Proteomes" id="UP001485459"/>
    </source>
</evidence>
<dbReference type="EMBL" id="CP149822">
    <property type="protein sequence ID" value="WZN40056.1"/>
    <property type="molecule type" value="Genomic_DNA"/>
</dbReference>
<protein>
    <submittedName>
        <fullName evidence="2">DUF4846 domain-containing protein</fullName>
    </submittedName>
</protein>
<dbReference type="InterPro" id="IPR032315">
    <property type="entry name" value="DUF4846"/>
</dbReference>
<dbReference type="Proteomes" id="UP001485459">
    <property type="component" value="Chromosome"/>
</dbReference>
<keyword evidence="1" id="KW-0732">Signal</keyword>
<dbReference type="Pfam" id="PF16138">
    <property type="entry name" value="DUF4846"/>
    <property type="match status" value="1"/>
</dbReference>
<keyword evidence="3" id="KW-1185">Reference proteome</keyword>
<dbReference type="RefSeq" id="WP_341834992.1">
    <property type="nucleotide sequence ID" value="NZ_CP149822.1"/>
</dbReference>
<name>A0ABZ2YK18_9BACT</name>
<evidence type="ECO:0000256" key="1">
    <source>
        <dbReference type="SAM" id="SignalP"/>
    </source>
</evidence>
<proteinExistence type="predicted"/>
<feature type="signal peptide" evidence="1">
    <location>
        <begin position="1"/>
        <end position="18"/>
    </location>
</feature>
<accession>A0ABZ2YK18</accession>
<gene>
    <name evidence="2" type="ORF">WJU16_18965</name>
</gene>
<reference evidence="3" key="1">
    <citation type="submission" date="2024-03" db="EMBL/GenBank/DDBJ databases">
        <title>Chitinophaga horti sp. nov., isolated from garden soil.</title>
        <authorList>
            <person name="Lee D.S."/>
            <person name="Han D.M."/>
            <person name="Baek J.H."/>
            <person name="Choi D.G."/>
            <person name="Jeon J.H."/>
            <person name="Jeon C.O."/>
        </authorList>
    </citation>
    <scope>NUCLEOTIDE SEQUENCE [LARGE SCALE GENOMIC DNA]</scope>
    <source>
        <strain evidence="3">GPA1</strain>
    </source>
</reference>